<dbReference type="SUPFAM" id="SSF53067">
    <property type="entry name" value="Actin-like ATPase domain"/>
    <property type="match status" value="2"/>
</dbReference>
<name>A0AB38XQR4_9ACTO</name>
<accession>A0AB38XQR4</accession>
<evidence type="ECO:0000313" key="2">
    <source>
        <dbReference type="EMBL" id="WCE46668.1"/>
    </source>
</evidence>
<keyword evidence="2" id="KW-0012">Acyltransferase</keyword>
<gene>
    <name evidence="2" type="primary">tsaB</name>
    <name evidence="2" type="ORF">PIG85_03210</name>
</gene>
<keyword evidence="2" id="KW-0808">Transferase</keyword>
<dbReference type="GO" id="GO:0002949">
    <property type="term" value="P:tRNA threonylcarbamoyladenosine modification"/>
    <property type="evidence" value="ECO:0007669"/>
    <property type="project" value="InterPro"/>
</dbReference>
<organism evidence="2 3">
    <name type="scientific">Winkia neuii subsp. anitrata</name>
    <dbReference type="NCBI Taxonomy" id="29318"/>
    <lineage>
        <taxon>Bacteria</taxon>
        <taxon>Bacillati</taxon>
        <taxon>Actinomycetota</taxon>
        <taxon>Actinomycetes</taxon>
        <taxon>Actinomycetales</taxon>
        <taxon>Actinomycetaceae</taxon>
        <taxon>Winkia</taxon>
    </lineage>
</organism>
<dbReference type="RefSeq" id="WP_004805846.1">
    <property type="nucleotide sequence ID" value="NZ_CP116394.1"/>
</dbReference>
<dbReference type="Gene3D" id="3.30.420.40">
    <property type="match status" value="2"/>
</dbReference>
<evidence type="ECO:0000259" key="1">
    <source>
        <dbReference type="Pfam" id="PF00814"/>
    </source>
</evidence>
<dbReference type="EC" id="2.3.1.234" evidence="2"/>
<evidence type="ECO:0000313" key="3">
    <source>
        <dbReference type="Proteomes" id="UP001211044"/>
    </source>
</evidence>
<dbReference type="KEGG" id="wne:PIG85_03210"/>
<dbReference type="AlphaFoldDB" id="A0AB38XQR4"/>
<dbReference type="Proteomes" id="UP001211044">
    <property type="component" value="Chromosome"/>
</dbReference>
<dbReference type="InterPro" id="IPR022496">
    <property type="entry name" value="T6A_TsaB"/>
</dbReference>
<dbReference type="GO" id="GO:0061711">
    <property type="term" value="F:tRNA N(6)-L-threonylcarbamoyladenine synthase activity"/>
    <property type="evidence" value="ECO:0007669"/>
    <property type="project" value="UniProtKB-EC"/>
</dbReference>
<proteinExistence type="predicted"/>
<sequence>MRFLCIDTSAGAGVGLVDIDQSVEVLAKEVIADQRRHAEALNELIRRVVKQGSGKELAEAGIETIAVGTGPAPFTGLRAGLVSARVIGEVLDARVLGICSLDVLARQALDQVRDRKVLVATDGKRKEVYAGLYEAAGPDDVTALWGPEVGPAESFFNKSRGEDPFIVGAGAELYPEALPPSAQLADTLDPVVMARIGAARLAREAGGEEVDFSSEPLYLRRPDIHPGVAAKVAAAQKGRLGLLNE</sequence>
<reference evidence="2" key="1">
    <citation type="submission" date="2023-01" db="EMBL/GenBank/DDBJ databases">
        <title>Comparative Genomic Analysis of the Clinically-Derived Winkia Strain NY0527 Provides Evidence into the Taxonomic Reassignment of Winkia neuii and Characterizes Their Virulence Traits.</title>
        <authorList>
            <person name="Cai X."/>
            <person name="Peng Y."/>
            <person name="Li M."/>
            <person name="Qiu Y."/>
            <person name="Wang Y."/>
            <person name="Xu L."/>
            <person name="Hou Q."/>
        </authorList>
    </citation>
    <scope>NUCLEOTIDE SEQUENCE</scope>
    <source>
        <strain evidence="2">NY0527</strain>
    </source>
</reference>
<dbReference type="InterPro" id="IPR043129">
    <property type="entry name" value="ATPase_NBD"/>
</dbReference>
<dbReference type="NCBIfam" id="TIGR03725">
    <property type="entry name" value="T6A_YeaZ"/>
    <property type="match status" value="1"/>
</dbReference>
<dbReference type="Pfam" id="PF00814">
    <property type="entry name" value="TsaD"/>
    <property type="match status" value="1"/>
</dbReference>
<feature type="domain" description="Gcp-like" evidence="1">
    <location>
        <begin position="32"/>
        <end position="137"/>
    </location>
</feature>
<dbReference type="InterPro" id="IPR000905">
    <property type="entry name" value="Gcp-like_dom"/>
</dbReference>
<protein>
    <submittedName>
        <fullName evidence="2">tRNA (Adenosine(37)-N6)-threonylcarbamoyltransferase complex dimerization subunit type 1 TsaB</fullName>
        <ecNumber evidence="2">2.3.1.234</ecNumber>
    </submittedName>
</protein>
<dbReference type="EMBL" id="CP116394">
    <property type="protein sequence ID" value="WCE46668.1"/>
    <property type="molecule type" value="Genomic_DNA"/>
</dbReference>